<gene>
    <name evidence="2" type="ORF">TZ92_00768</name>
</gene>
<reference evidence="2 3" key="1">
    <citation type="submission" date="2015-02" db="EMBL/GenBank/DDBJ databases">
        <title>Evolution of amylase-binding proteins of oral streptococcal species.</title>
        <authorList>
            <person name="Haase E.M."/>
        </authorList>
    </citation>
    <scope>NUCLEOTIDE SEQUENCE [LARGE SCALE GENOMIC DNA]</scope>
    <source>
        <strain evidence="2 3">SK141</strain>
    </source>
</reference>
<evidence type="ECO:0000256" key="1">
    <source>
        <dbReference type="SAM" id="Phobius"/>
    </source>
</evidence>
<keyword evidence="1" id="KW-0812">Transmembrane</keyword>
<evidence type="ECO:0000313" key="2">
    <source>
        <dbReference type="EMBL" id="KJQ70245.1"/>
    </source>
</evidence>
<accession>A0A0F2D760</accession>
<evidence type="ECO:0000313" key="3">
    <source>
        <dbReference type="Proteomes" id="UP000033716"/>
    </source>
</evidence>
<keyword evidence="1" id="KW-0472">Membrane</keyword>
<protein>
    <submittedName>
        <fullName evidence="2">Uncharacterized protein</fullName>
    </submittedName>
</protein>
<organism evidence="2 3">
    <name type="scientific">Streptococcus oralis subsp. oralis</name>
    <dbReference type="NCBI Taxonomy" id="1891914"/>
    <lineage>
        <taxon>Bacteria</taxon>
        <taxon>Bacillati</taxon>
        <taxon>Bacillota</taxon>
        <taxon>Bacilli</taxon>
        <taxon>Lactobacillales</taxon>
        <taxon>Streptococcaceae</taxon>
        <taxon>Streptococcus</taxon>
    </lineage>
</organism>
<feature type="transmembrane region" description="Helical" evidence="1">
    <location>
        <begin position="13"/>
        <end position="36"/>
    </location>
</feature>
<name>A0A0F2D760_STROR</name>
<dbReference type="EMBL" id="JYGR01000005">
    <property type="protein sequence ID" value="KJQ70245.1"/>
    <property type="molecule type" value="Genomic_DNA"/>
</dbReference>
<dbReference type="Proteomes" id="UP000033716">
    <property type="component" value="Unassembled WGS sequence"/>
</dbReference>
<sequence>MKERYFDGGILDYIGYSILVAIIFGLTLGIAIPWAVCMMQN</sequence>
<proteinExistence type="predicted"/>
<comment type="caution">
    <text evidence="2">The sequence shown here is derived from an EMBL/GenBank/DDBJ whole genome shotgun (WGS) entry which is preliminary data.</text>
</comment>
<keyword evidence="1" id="KW-1133">Transmembrane helix</keyword>
<dbReference type="AlphaFoldDB" id="A0A0F2D760"/>